<dbReference type="OrthoDB" id="2547375at2"/>
<dbReference type="GO" id="GO:0003700">
    <property type="term" value="F:DNA-binding transcription factor activity"/>
    <property type="evidence" value="ECO:0007669"/>
    <property type="project" value="InterPro"/>
</dbReference>
<dbReference type="KEGG" id="ppsc:EHS13_09580"/>
<name>A0A6B8RIE2_9BACL</name>
<dbReference type="Pfam" id="PF12833">
    <property type="entry name" value="HTH_18"/>
    <property type="match status" value="1"/>
</dbReference>
<reference evidence="7" key="1">
    <citation type="submission" date="2018-11" db="EMBL/GenBank/DDBJ databases">
        <title>Complete genome sequence of Paenibacillus sp. ML311-T8.</title>
        <authorList>
            <person name="Nam Y.-D."/>
            <person name="Kang J."/>
            <person name="Chung W.-H."/>
            <person name="Park Y.S."/>
        </authorList>
    </citation>
    <scope>NUCLEOTIDE SEQUENCE [LARGE SCALE GENOMIC DNA]</scope>
    <source>
        <strain evidence="7">ML311-T8</strain>
    </source>
</reference>
<proteinExistence type="predicted"/>
<evidence type="ECO:0000313" key="7">
    <source>
        <dbReference type="Proteomes" id="UP000426246"/>
    </source>
</evidence>
<evidence type="ECO:0000256" key="3">
    <source>
        <dbReference type="ARBA" id="ARBA00023159"/>
    </source>
</evidence>
<keyword evidence="1" id="KW-0805">Transcription regulation</keyword>
<evidence type="ECO:0000313" key="6">
    <source>
        <dbReference type="EMBL" id="QGQ95118.1"/>
    </source>
</evidence>
<dbReference type="InterPro" id="IPR018060">
    <property type="entry name" value="HTH_AraC"/>
</dbReference>
<dbReference type="InterPro" id="IPR050204">
    <property type="entry name" value="AraC_XylS_family_regulators"/>
</dbReference>
<gene>
    <name evidence="6" type="ORF">EHS13_09580</name>
</gene>
<accession>A0A6B8RIE2</accession>
<feature type="domain" description="HTH araC/xylS-type" evidence="5">
    <location>
        <begin position="217"/>
        <end position="294"/>
    </location>
</feature>
<dbReference type="InterPro" id="IPR009057">
    <property type="entry name" value="Homeodomain-like_sf"/>
</dbReference>
<sequence>MTLHIINSLRSLSSVPYYRFSSFVRTYPESGYGPRICYIPSLYRIESGKGRLITEKKTYEICEGVQLYIEAGIRHQWVLDSKNPIVFKVVFFEWCRNSVTELEAPLDYFCDPGNLYFPERLHPPGPFALDLYRVSGSSKPWTEHFDHLVTPFEVMNTGAKTESLRKQARFLQFIEECMEIFGVGGSPLDPRIRNLMNRLKADRYGKKREDAEKWWYSETGLSRSHLYALFKEHTDLTPQQYWLNCRMDEAKDELRSSLLSITEIAELLGYSSIHSFSKSFSRIVGKTPSRYRQEYRF</sequence>
<evidence type="ECO:0000256" key="4">
    <source>
        <dbReference type="ARBA" id="ARBA00023163"/>
    </source>
</evidence>
<dbReference type="Proteomes" id="UP000426246">
    <property type="component" value="Chromosome"/>
</dbReference>
<dbReference type="PROSITE" id="PS01124">
    <property type="entry name" value="HTH_ARAC_FAMILY_2"/>
    <property type="match status" value="1"/>
</dbReference>
<dbReference type="PANTHER" id="PTHR46796">
    <property type="entry name" value="HTH-TYPE TRANSCRIPTIONAL ACTIVATOR RHAS-RELATED"/>
    <property type="match status" value="1"/>
</dbReference>
<dbReference type="InterPro" id="IPR018062">
    <property type="entry name" value="HTH_AraC-typ_CS"/>
</dbReference>
<dbReference type="GO" id="GO:0043565">
    <property type="term" value="F:sequence-specific DNA binding"/>
    <property type="evidence" value="ECO:0007669"/>
    <property type="project" value="InterPro"/>
</dbReference>
<dbReference type="InterPro" id="IPR037923">
    <property type="entry name" value="HTH-like"/>
</dbReference>
<keyword evidence="3" id="KW-0010">Activator</keyword>
<dbReference type="SUPFAM" id="SSF51215">
    <property type="entry name" value="Regulatory protein AraC"/>
    <property type="match status" value="1"/>
</dbReference>
<evidence type="ECO:0000256" key="1">
    <source>
        <dbReference type="ARBA" id="ARBA00023015"/>
    </source>
</evidence>
<dbReference type="PROSITE" id="PS00041">
    <property type="entry name" value="HTH_ARAC_FAMILY_1"/>
    <property type="match status" value="1"/>
</dbReference>
<dbReference type="SMART" id="SM00342">
    <property type="entry name" value="HTH_ARAC"/>
    <property type="match status" value="1"/>
</dbReference>
<evidence type="ECO:0000256" key="2">
    <source>
        <dbReference type="ARBA" id="ARBA00023125"/>
    </source>
</evidence>
<evidence type="ECO:0000259" key="5">
    <source>
        <dbReference type="PROSITE" id="PS01124"/>
    </source>
</evidence>
<dbReference type="EMBL" id="CP034235">
    <property type="protein sequence ID" value="QGQ95118.1"/>
    <property type="molecule type" value="Genomic_DNA"/>
</dbReference>
<dbReference type="Gene3D" id="1.10.10.60">
    <property type="entry name" value="Homeodomain-like"/>
    <property type="match status" value="2"/>
</dbReference>
<keyword evidence="4" id="KW-0804">Transcription</keyword>
<dbReference type="InterPro" id="IPR020449">
    <property type="entry name" value="Tscrpt_reg_AraC-type_HTH"/>
</dbReference>
<keyword evidence="2" id="KW-0238">DNA-binding</keyword>
<dbReference type="AlphaFoldDB" id="A0A6B8RIE2"/>
<protein>
    <submittedName>
        <fullName evidence="6">Helix-turn-helix domain-containing protein</fullName>
    </submittedName>
</protein>
<organism evidence="6 7">
    <name type="scientific">Paenibacillus psychroresistens</name>
    <dbReference type="NCBI Taxonomy" id="1778678"/>
    <lineage>
        <taxon>Bacteria</taxon>
        <taxon>Bacillati</taxon>
        <taxon>Bacillota</taxon>
        <taxon>Bacilli</taxon>
        <taxon>Bacillales</taxon>
        <taxon>Paenibacillaceae</taxon>
        <taxon>Paenibacillus</taxon>
    </lineage>
</organism>
<keyword evidence="7" id="KW-1185">Reference proteome</keyword>
<dbReference type="PRINTS" id="PR00032">
    <property type="entry name" value="HTHARAC"/>
</dbReference>
<dbReference type="SUPFAM" id="SSF46689">
    <property type="entry name" value="Homeodomain-like"/>
    <property type="match status" value="1"/>
</dbReference>